<protein>
    <submittedName>
        <fullName evidence="1">Cutinase transcription factor 1 beta</fullName>
    </submittedName>
</protein>
<dbReference type="Proteomes" id="UP000266234">
    <property type="component" value="Unassembled WGS sequence"/>
</dbReference>
<reference evidence="1 2" key="1">
    <citation type="journal article" date="2018" name="PLoS Pathog.">
        <title>Evolution of structural diversity of trichothecenes, a family of toxins produced by plant pathogenic and entomopathogenic fungi.</title>
        <authorList>
            <person name="Proctor R.H."/>
            <person name="McCormick S.P."/>
            <person name="Kim H.S."/>
            <person name="Cardoza R.E."/>
            <person name="Stanley A.M."/>
            <person name="Lindo L."/>
            <person name="Kelly A."/>
            <person name="Brown D.W."/>
            <person name="Lee T."/>
            <person name="Vaughan M.M."/>
            <person name="Alexander N.J."/>
            <person name="Busman M."/>
            <person name="Gutierrez S."/>
        </authorList>
    </citation>
    <scope>NUCLEOTIDE SEQUENCE [LARGE SCALE GENOMIC DNA]</scope>
    <source>
        <strain evidence="1 2">NRRL 20695</strain>
    </source>
</reference>
<sequence>MPSREKSFLLISAQYQRNSAPTNSPVSSESHLPRRPQPDLLYLNILQDTVDNTANGQSNGDDVLPNDEVHNSFNTQLRRWNPPLQLDDIDNEYLVKKGVFKLPSFQQMRPCDEASRKLYRRIWWILHNRDIFHFFVNTQNLRLLVTAPPIESLTKNDWEDEDIEKMSDFLSPTNHQQKASLIAHCELAQICGEVYLLEALTTSYRFECILCRLLRRGRWGIRSEEVRKWAYGRFRAAILELETILKKVLVSDIIRQMPTTFITTITALLALHIESALDSSESDITQSMARISIQYTMLAINQIQDLPAIKRALPAFEMVLTKKRLYPPSISDVVHIESPEAEGDVGSDQFSFLGVDFSGFEFFDRWQMEQLEFTGIY</sequence>
<comment type="caution">
    <text evidence="1">The sequence shown here is derived from an EMBL/GenBank/DDBJ whole genome shotgun (WGS) entry which is preliminary data.</text>
</comment>
<dbReference type="AlphaFoldDB" id="A0A395SYU5"/>
<organism evidence="1 2">
    <name type="scientific">Fusarium longipes</name>
    <dbReference type="NCBI Taxonomy" id="694270"/>
    <lineage>
        <taxon>Eukaryota</taxon>
        <taxon>Fungi</taxon>
        <taxon>Dikarya</taxon>
        <taxon>Ascomycota</taxon>
        <taxon>Pezizomycotina</taxon>
        <taxon>Sordariomycetes</taxon>
        <taxon>Hypocreomycetidae</taxon>
        <taxon>Hypocreales</taxon>
        <taxon>Nectriaceae</taxon>
        <taxon>Fusarium</taxon>
    </lineage>
</organism>
<name>A0A395SYU5_9HYPO</name>
<dbReference type="EMBL" id="PXOG01000100">
    <property type="protein sequence ID" value="RGP77145.1"/>
    <property type="molecule type" value="Genomic_DNA"/>
</dbReference>
<accession>A0A395SYU5</accession>
<evidence type="ECO:0000313" key="2">
    <source>
        <dbReference type="Proteomes" id="UP000266234"/>
    </source>
</evidence>
<proteinExistence type="predicted"/>
<dbReference type="OrthoDB" id="5121955at2759"/>
<evidence type="ECO:0000313" key="1">
    <source>
        <dbReference type="EMBL" id="RGP77145.1"/>
    </source>
</evidence>
<gene>
    <name evidence="1" type="ORF">FLONG3_4660</name>
</gene>
<keyword evidence="2" id="KW-1185">Reference proteome</keyword>